<dbReference type="InterPro" id="IPR013324">
    <property type="entry name" value="RNA_pol_sigma_r3/r4-like"/>
</dbReference>
<dbReference type="InterPro" id="IPR007394">
    <property type="entry name" value="UPF0122"/>
</dbReference>
<dbReference type="PANTHER" id="PTHR40083">
    <property type="entry name" value="UPF0122 PROTEIN CBO2450/CLC_2298"/>
    <property type="match status" value="1"/>
</dbReference>
<dbReference type="Gene3D" id="1.10.10.10">
    <property type="entry name" value="Winged helix-like DNA-binding domain superfamily/Winged helix DNA-binding domain"/>
    <property type="match status" value="1"/>
</dbReference>
<dbReference type="KEGG" id="stab:STABA_v1c08540"/>
<accession>A0A6I6C9T0</accession>
<reference evidence="5 6" key="1">
    <citation type="submission" date="2019-11" db="EMBL/GenBank/DDBJ databases">
        <title>Complete genome sequence of Spiroplasma tabanidicola TAUS-1 (DSM 22603).</title>
        <authorList>
            <person name="Huang C.-T."/>
            <person name="Lin Y.-C."/>
            <person name="Kuo C.-H."/>
        </authorList>
    </citation>
    <scope>NUCLEOTIDE SEQUENCE [LARGE SCALE GENOMIC DNA]</scope>
    <source>
        <strain evidence="5 6">TAUS-1</strain>
    </source>
</reference>
<dbReference type="CDD" id="cd06171">
    <property type="entry name" value="Sigma70_r4"/>
    <property type="match status" value="1"/>
</dbReference>
<dbReference type="PANTHER" id="PTHR40083:SF1">
    <property type="entry name" value="UPF0122 PROTEIN YLXM"/>
    <property type="match status" value="1"/>
</dbReference>
<dbReference type="InterPro" id="IPR054831">
    <property type="entry name" value="UPF0122_fam_protein"/>
</dbReference>
<dbReference type="InterPro" id="IPR036388">
    <property type="entry name" value="WH-like_DNA-bd_sf"/>
</dbReference>
<gene>
    <name evidence="5" type="ORF">STABA_v1c08540</name>
</gene>
<dbReference type="RefSeq" id="WP_156006934.1">
    <property type="nucleotide sequence ID" value="NZ_CP046276.1"/>
</dbReference>
<evidence type="ECO:0000256" key="4">
    <source>
        <dbReference type="SAM" id="Coils"/>
    </source>
</evidence>
<dbReference type="OrthoDB" id="404035at2"/>
<dbReference type="AlphaFoldDB" id="A0A6I6C9T0"/>
<evidence type="ECO:0000313" key="6">
    <source>
        <dbReference type="Proteomes" id="UP000424468"/>
    </source>
</evidence>
<evidence type="ECO:0000313" key="5">
    <source>
        <dbReference type="EMBL" id="QGS52209.1"/>
    </source>
</evidence>
<dbReference type="HAMAP" id="MF_00245">
    <property type="entry name" value="UPF0122"/>
    <property type="match status" value="1"/>
</dbReference>
<comment type="similarity">
    <text evidence="1 3">Belongs to the UPF0122 family.</text>
</comment>
<organism evidence="5 6">
    <name type="scientific">Spiroplasma tabanidicola</name>
    <dbReference type="NCBI Taxonomy" id="324079"/>
    <lineage>
        <taxon>Bacteria</taxon>
        <taxon>Bacillati</taxon>
        <taxon>Mycoplasmatota</taxon>
        <taxon>Mollicutes</taxon>
        <taxon>Entomoplasmatales</taxon>
        <taxon>Spiroplasmataceae</taxon>
        <taxon>Spiroplasma</taxon>
    </lineage>
</organism>
<dbReference type="NCBIfam" id="NF045758">
    <property type="entry name" value="YlxM"/>
    <property type="match status" value="1"/>
</dbReference>
<name>A0A6I6C9T0_9MOLU</name>
<protein>
    <recommendedName>
        <fullName evidence="3">UPF0122 protein STABA_v1c08540</fullName>
    </recommendedName>
</protein>
<keyword evidence="5" id="KW-0238">DNA-binding</keyword>
<sequence length="105" mass="12696">MSNINKNEEISSLYDYYKELLTEKQKEYFELYYFEDLTFQEIGEQLGISKNAVFDSINKTINNLKDFENKLHIKEKNDFIKQQIDNFKESKINIEVLIRNIEEEI</sequence>
<keyword evidence="4" id="KW-0175">Coiled coil</keyword>
<keyword evidence="6" id="KW-1185">Reference proteome</keyword>
<dbReference type="Pfam" id="PF04297">
    <property type="entry name" value="UPF0122"/>
    <property type="match status" value="1"/>
</dbReference>
<evidence type="ECO:0000256" key="1">
    <source>
        <dbReference type="ARBA" id="ARBA00008720"/>
    </source>
</evidence>
<dbReference type="EMBL" id="CP046276">
    <property type="protein sequence ID" value="QGS52209.1"/>
    <property type="molecule type" value="Genomic_DNA"/>
</dbReference>
<evidence type="ECO:0000256" key="3">
    <source>
        <dbReference type="HAMAP-Rule" id="MF_00245"/>
    </source>
</evidence>
<dbReference type="SUPFAM" id="SSF88659">
    <property type="entry name" value="Sigma3 and sigma4 domains of RNA polymerase sigma factors"/>
    <property type="match status" value="1"/>
</dbReference>
<dbReference type="GO" id="GO:0003677">
    <property type="term" value="F:DNA binding"/>
    <property type="evidence" value="ECO:0007669"/>
    <property type="project" value="UniProtKB-KW"/>
</dbReference>
<dbReference type="Proteomes" id="UP000424468">
    <property type="component" value="Chromosome"/>
</dbReference>
<evidence type="ECO:0000256" key="2">
    <source>
        <dbReference type="ARBA" id="ARBA00024764"/>
    </source>
</evidence>
<feature type="coiled-coil region" evidence="4">
    <location>
        <begin position="57"/>
        <end position="104"/>
    </location>
</feature>
<proteinExistence type="inferred from homology"/>
<comment type="function">
    <text evidence="2 3">Might take part in the signal recognition particle (SRP) pathway. This is inferred from the conservation of its genetic proximity to ftsY/ffh. May be a regulatory protein.</text>
</comment>